<accession>A0AAQ3L3Z8</accession>
<evidence type="ECO:0000313" key="2">
    <source>
        <dbReference type="Proteomes" id="UP001327560"/>
    </source>
</evidence>
<proteinExistence type="predicted"/>
<sequence length="99" mass="10867">MAPERGGELSSRTQNPISRHGLTTLLCSWPESTIPSVEKIMSSIKKMKPSGLGSGQISEKVEVNCSVIQARNDYVVLVLEEIKEKTAWVVMNADGHSRN</sequence>
<name>A0AAQ3L3Z8_9LILI</name>
<dbReference type="AlphaFoldDB" id="A0AAQ3L3Z8"/>
<keyword evidence="2" id="KW-1185">Reference proteome</keyword>
<evidence type="ECO:0000313" key="1">
    <source>
        <dbReference type="EMBL" id="WOL20442.1"/>
    </source>
</evidence>
<dbReference type="EMBL" id="CP136898">
    <property type="protein sequence ID" value="WOL20442.1"/>
    <property type="molecule type" value="Genomic_DNA"/>
</dbReference>
<dbReference type="Proteomes" id="UP001327560">
    <property type="component" value="Chromosome 9"/>
</dbReference>
<organism evidence="1 2">
    <name type="scientific">Canna indica</name>
    <name type="common">Indian-shot</name>
    <dbReference type="NCBI Taxonomy" id="4628"/>
    <lineage>
        <taxon>Eukaryota</taxon>
        <taxon>Viridiplantae</taxon>
        <taxon>Streptophyta</taxon>
        <taxon>Embryophyta</taxon>
        <taxon>Tracheophyta</taxon>
        <taxon>Spermatophyta</taxon>
        <taxon>Magnoliopsida</taxon>
        <taxon>Liliopsida</taxon>
        <taxon>Zingiberales</taxon>
        <taxon>Cannaceae</taxon>
        <taxon>Canna</taxon>
    </lineage>
</organism>
<reference evidence="1 2" key="1">
    <citation type="submission" date="2023-10" db="EMBL/GenBank/DDBJ databases">
        <title>Chromosome-scale genome assembly provides insights into flower coloration mechanisms of Canna indica.</title>
        <authorList>
            <person name="Li C."/>
        </authorList>
    </citation>
    <scope>NUCLEOTIDE SEQUENCE [LARGE SCALE GENOMIC DNA]</scope>
    <source>
        <tissue evidence="1">Flower</tissue>
    </source>
</reference>
<protein>
    <submittedName>
        <fullName evidence="1">Uncharacterized protein</fullName>
    </submittedName>
</protein>
<gene>
    <name evidence="1" type="ORF">Cni_G29247</name>
</gene>